<proteinExistence type="predicted"/>
<name>A0AAD5Y1X6_9FUNG</name>
<evidence type="ECO:0000313" key="2">
    <source>
        <dbReference type="EMBL" id="KAJ3224461.1"/>
    </source>
</evidence>
<gene>
    <name evidence="2" type="ORF">HK099_008411</name>
</gene>
<dbReference type="EMBL" id="JADGJW010000092">
    <property type="protein sequence ID" value="KAJ3224461.1"/>
    <property type="molecule type" value="Genomic_DNA"/>
</dbReference>
<evidence type="ECO:0000256" key="1">
    <source>
        <dbReference type="SAM" id="Coils"/>
    </source>
</evidence>
<protein>
    <submittedName>
        <fullName evidence="2">Uncharacterized protein</fullName>
    </submittedName>
</protein>
<feature type="coiled-coil region" evidence="1">
    <location>
        <begin position="195"/>
        <end position="229"/>
    </location>
</feature>
<keyword evidence="3" id="KW-1185">Reference proteome</keyword>
<reference evidence="2" key="1">
    <citation type="submission" date="2020-05" db="EMBL/GenBank/DDBJ databases">
        <title>Phylogenomic resolution of chytrid fungi.</title>
        <authorList>
            <person name="Stajich J.E."/>
            <person name="Amses K."/>
            <person name="Simmons R."/>
            <person name="Seto K."/>
            <person name="Myers J."/>
            <person name="Bonds A."/>
            <person name="Quandt C.A."/>
            <person name="Barry K."/>
            <person name="Liu P."/>
            <person name="Grigoriev I."/>
            <person name="Longcore J.E."/>
            <person name="James T.Y."/>
        </authorList>
    </citation>
    <scope>NUCLEOTIDE SEQUENCE</scope>
    <source>
        <strain evidence="2">JEL0476</strain>
    </source>
</reference>
<feature type="coiled-coil region" evidence="1">
    <location>
        <begin position="262"/>
        <end position="670"/>
    </location>
</feature>
<evidence type="ECO:0000313" key="3">
    <source>
        <dbReference type="Proteomes" id="UP001211065"/>
    </source>
</evidence>
<comment type="caution">
    <text evidence="2">The sequence shown here is derived from an EMBL/GenBank/DDBJ whole genome shotgun (WGS) entry which is preliminary data.</text>
</comment>
<dbReference type="AlphaFoldDB" id="A0AAD5Y1X6"/>
<sequence length="992" mass="115664">MNTSSSSFNLNELSSLELVAEESDFANCSNITSGGQQSQLSFQVENNPSDINFYSKLNSNKYFSTPERKAPYLDEVTNTPGGGSYYLSESNTPHPSIKMSSILLQKKKNNNKKSTPLVVKSNFLSSNILDENLIAGFGKIVGEDLKNPNYNDSFLYGKSILNSAVNNSDTEWDYDMENEDPKVINEKYNMAMRSIRRLKKEIETISATSLELKEKNSELVEMLDKSQREVCKFKDIADKATKESNAETDYLKQEFEITKTLYADSLKQIEKLKINIDRYESNEEANIASSQEKRILQSENEILKKNVANAKAELKLKLENHLSEIEQKDMELAVFKNELNEAQISLKSLDVLNSISEELKVAVEENLDLKTKLKNLEFEVSSDREAELDSLKSTNVKLKQELEEVITLTEKKFKSEIESLKNCNDELKKNIDISETRKDFLINEQLKKIENLEDINANLLGSVDQLKCELEVTTDMLKKKSSLHLEQVNEINKNLLESENLIKKLTSEIEMLKLESKIEVNNEIDALKSQNRELEERNASSNSELKSLKETVELKLHEVASLKNEIANQSDDIVNQANKFNTQEENMQSLKQTNESLEKELSLLQDKMEMEKNTLLQEIDILKDKLKEHNIIIEKGRLEILEIKKKLEQREELYEQLKVINDSLNSEKEQLVYKLKTFTENENSLTEDLNKKVQYLNLKNLESESKLSEKEVQFNMIKAENEELKNNLILLEEKLRIKISTLEKSHEEYLIQSKLLNEESLLNLKKELEQKQAKLANLEIEYRKQMELRNQQFTEFETNFSNQLNQLLKQNEVLKNENFGLKVQNDETREKFTNLNITLVEIKSSENILKRENSGLLEKNENLRTIVHSKDNEIKKLLESESSIMEELLKVEEQITVLKQYRTEANKWREAHKSNKFRIQQFKLKWMLEKEELKEDFERLGYKYKEVLEHVETVVQFFENLKNSNHFEQEFKNFNYLETNLEFLKEKLNELL</sequence>
<dbReference type="Proteomes" id="UP001211065">
    <property type="component" value="Unassembled WGS sequence"/>
</dbReference>
<accession>A0AAD5Y1X6</accession>
<feature type="coiled-coil region" evidence="1">
    <location>
        <begin position="707"/>
        <end position="824"/>
    </location>
</feature>
<keyword evidence="1" id="KW-0175">Coiled coil</keyword>
<organism evidence="2 3">
    <name type="scientific">Clydaea vesicula</name>
    <dbReference type="NCBI Taxonomy" id="447962"/>
    <lineage>
        <taxon>Eukaryota</taxon>
        <taxon>Fungi</taxon>
        <taxon>Fungi incertae sedis</taxon>
        <taxon>Chytridiomycota</taxon>
        <taxon>Chytridiomycota incertae sedis</taxon>
        <taxon>Chytridiomycetes</taxon>
        <taxon>Lobulomycetales</taxon>
        <taxon>Lobulomycetaceae</taxon>
        <taxon>Clydaea</taxon>
    </lineage>
</organism>